<dbReference type="InterPro" id="IPR017972">
    <property type="entry name" value="Cyt_P450_CS"/>
</dbReference>
<dbReference type="SUPFAM" id="SSF48264">
    <property type="entry name" value="Cytochrome P450"/>
    <property type="match status" value="1"/>
</dbReference>
<gene>
    <name evidence="10" type="ORF">BHE90_002470</name>
</gene>
<dbReference type="InterPro" id="IPR036396">
    <property type="entry name" value="Cyt_P450_sf"/>
</dbReference>
<dbReference type="GO" id="GO:0004497">
    <property type="term" value="F:monooxygenase activity"/>
    <property type="evidence" value="ECO:0007669"/>
    <property type="project" value="UniProtKB-KW"/>
</dbReference>
<keyword evidence="3 8" id="KW-0349">Heme</keyword>
<dbReference type="EMBL" id="MIKF01000020">
    <property type="protein sequence ID" value="RTE82980.1"/>
    <property type="molecule type" value="Genomic_DNA"/>
</dbReference>
<evidence type="ECO:0000313" key="11">
    <source>
        <dbReference type="Proteomes" id="UP000287124"/>
    </source>
</evidence>
<dbReference type="PANTHER" id="PTHR24305:SF157">
    <property type="entry name" value="N-ACETYLTRYPTOPHAN 6-HYDROXYLASE IVOC-RELATED"/>
    <property type="match status" value="1"/>
</dbReference>
<organism evidence="10 11">
    <name type="scientific">Fusarium euwallaceae</name>
    <dbReference type="NCBI Taxonomy" id="1147111"/>
    <lineage>
        <taxon>Eukaryota</taxon>
        <taxon>Fungi</taxon>
        <taxon>Dikarya</taxon>
        <taxon>Ascomycota</taxon>
        <taxon>Pezizomycotina</taxon>
        <taxon>Sordariomycetes</taxon>
        <taxon>Hypocreomycetidae</taxon>
        <taxon>Hypocreales</taxon>
        <taxon>Nectriaceae</taxon>
        <taxon>Fusarium</taxon>
        <taxon>Fusarium solani species complex</taxon>
    </lineage>
</organism>
<dbReference type="PANTHER" id="PTHR24305">
    <property type="entry name" value="CYTOCHROME P450"/>
    <property type="match status" value="1"/>
</dbReference>
<evidence type="ECO:0000256" key="9">
    <source>
        <dbReference type="RuleBase" id="RU000461"/>
    </source>
</evidence>
<dbReference type="PRINTS" id="PR00463">
    <property type="entry name" value="EP450I"/>
</dbReference>
<evidence type="ECO:0000256" key="8">
    <source>
        <dbReference type="PIRSR" id="PIRSR602401-1"/>
    </source>
</evidence>
<evidence type="ECO:0000256" key="4">
    <source>
        <dbReference type="ARBA" id="ARBA00022723"/>
    </source>
</evidence>
<evidence type="ECO:0000313" key="10">
    <source>
        <dbReference type="EMBL" id="RTE82980.1"/>
    </source>
</evidence>
<keyword evidence="6 8" id="KW-0408">Iron</keyword>
<dbReference type="AlphaFoldDB" id="A0A430M4T9"/>
<evidence type="ECO:0000256" key="3">
    <source>
        <dbReference type="ARBA" id="ARBA00022617"/>
    </source>
</evidence>
<evidence type="ECO:0000256" key="2">
    <source>
        <dbReference type="ARBA" id="ARBA00010617"/>
    </source>
</evidence>
<proteinExistence type="inferred from homology"/>
<evidence type="ECO:0000256" key="1">
    <source>
        <dbReference type="ARBA" id="ARBA00001971"/>
    </source>
</evidence>
<keyword evidence="11" id="KW-1185">Reference proteome</keyword>
<protein>
    <recommendedName>
        <fullName evidence="12">Cytochrome P450</fullName>
    </recommendedName>
</protein>
<reference evidence="10 11" key="1">
    <citation type="submission" date="2017-06" db="EMBL/GenBank/DDBJ databases">
        <title>Comparative genomic analysis of Ambrosia Fusariam Clade fungi.</title>
        <authorList>
            <person name="Stajich J.E."/>
            <person name="Carrillo J."/>
            <person name="Kijimoto T."/>
            <person name="Eskalen A."/>
            <person name="O'Donnell K."/>
            <person name="Kasson M."/>
        </authorList>
    </citation>
    <scope>NUCLEOTIDE SEQUENCE [LARGE SCALE GENOMIC DNA]</scope>
    <source>
        <strain evidence="10 11">UCR1854</strain>
    </source>
</reference>
<dbReference type="Proteomes" id="UP000287124">
    <property type="component" value="Unassembled WGS sequence"/>
</dbReference>
<comment type="cofactor">
    <cofactor evidence="1 8">
        <name>heme</name>
        <dbReference type="ChEBI" id="CHEBI:30413"/>
    </cofactor>
</comment>
<dbReference type="InterPro" id="IPR050121">
    <property type="entry name" value="Cytochrome_P450_monoxygenase"/>
</dbReference>
<name>A0A430M4T9_9HYPO</name>
<dbReference type="PRINTS" id="PR00385">
    <property type="entry name" value="P450"/>
</dbReference>
<accession>A0A430M4T9</accession>
<dbReference type="InterPro" id="IPR001128">
    <property type="entry name" value="Cyt_P450"/>
</dbReference>
<comment type="similarity">
    <text evidence="2 9">Belongs to the cytochrome P450 family.</text>
</comment>
<evidence type="ECO:0000256" key="6">
    <source>
        <dbReference type="ARBA" id="ARBA00023004"/>
    </source>
</evidence>
<keyword evidence="7 9" id="KW-0503">Monooxygenase</keyword>
<evidence type="ECO:0000256" key="5">
    <source>
        <dbReference type="ARBA" id="ARBA00023002"/>
    </source>
</evidence>
<dbReference type="PROSITE" id="PS00086">
    <property type="entry name" value="CYTOCHROME_P450"/>
    <property type="match status" value="1"/>
</dbReference>
<dbReference type="Gene3D" id="1.10.630.10">
    <property type="entry name" value="Cytochrome P450"/>
    <property type="match status" value="1"/>
</dbReference>
<dbReference type="CDD" id="cd11062">
    <property type="entry name" value="CYP58-like"/>
    <property type="match status" value="1"/>
</dbReference>
<dbReference type="InterPro" id="IPR002401">
    <property type="entry name" value="Cyt_P450_E_grp-I"/>
</dbReference>
<feature type="binding site" description="axial binding residue" evidence="8">
    <location>
        <position position="439"/>
    </location>
    <ligand>
        <name>heme</name>
        <dbReference type="ChEBI" id="CHEBI:30413"/>
    </ligand>
    <ligandPart>
        <name>Fe</name>
        <dbReference type="ChEBI" id="CHEBI:18248"/>
    </ligandPart>
</feature>
<keyword evidence="4 8" id="KW-0479">Metal-binding</keyword>
<evidence type="ECO:0008006" key="12">
    <source>
        <dbReference type="Google" id="ProtNLM"/>
    </source>
</evidence>
<comment type="caution">
    <text evidence="10">The sequence shown here is derived from an EMBL/GenBank/DDBJ whole genome shotgun (WGS) entry which is preliminary data.</text>
</comment>
<dbReference type="Pfam" id="PF00067">
    <property type="entry name" value="p450"/>
    <property type="match status" value="1"/>
</dbReference>
<dbReference type="GO" id="GO:0005506">
    <property type="term" value="F:iron ion binding"/>
    <property type="evidence" value="ECO:0007669"/>
    <property type="project" value="InterPro"/>
</dbReference>
<sequence length="509" mass="57158">MGYLVLAAAAAVTYGVVVCVYRLYFSPLAKFPGPKIAAVTSWYNGYHDLVSGGQYIWVIEEMHRKYGPIVRTRPDTIHVNDPAFIEKLYSQSPKHRRERHNTILGTLQADGSILATKDHDLHRRRRAVLNPFFSSQNVRRLSPVINGILFNLLRRMEGWAKDGQPVKLNGPYRAATKDVIQAYALGDGGMCLDMEDCNAAFFDVITPQRVCHLGTHVFWLAYLMAHLPPVIMTTLLPRVGVFATFMINLNAEIDQIKQADKLPEGKTIFHEILRSDIPSSEKETSRLADEAMVLVVAGSETTASTLAAITYHLLADPKLMARLRTELEKVMPDVNEIPDPSTLNGLPFLNALIQEAIRLYPGASHRQDRVAPDEDLVYQRPDGQTFVIPAGTGIGMTAPLVNRNPDLYPNPLEFRPDRYLENPSLAAYQFAFSKGTRQCIGINLAYQELQTFVAGIFRKYDVYDATRDKQCGPTMELYKTKEEDVAIYSDYVTFGQYPGSQGLRVIIRE</sequence>
<dbReference type="GO" id="GO:0016705">
    <property type="term" value="F:oxidoreductase activity, acting on paired donors, with incorporation or reduction of molecular oxygen"/>
    <property type="evidence" value="ECO:0007669"/>
    <property type="project" value="InterPro"/>
</dbReference>
<keyword evidence="5 9" id="KW-0560">Oxidoreductase</keyword>
<dbReference type="GO" id="GO:0020037">
    <property type="term" value="F:heme binding"/>
    <property type="evidence" value="ECO:0007669"/>
    <property type="project" value="InterPro"/>
</dbReference>
<evidence type="ECO:0000256" key="7">
    <source>
        <dbReference type="ARBA" id="ARBA00023033"/>
    </source>
</evidence>